<comment type="caution">
    <text evidence="4">The sequence shown here is derived from an EMBL/GenBank/DDBJ whole genome shotgun (WGS) entry which is preliminary data.</text>
</comment>
<evidence type="ECO:0000313" key="4">
    <source>
        <dbReference type="EMBL" id="MBB4620765.1"/>
    </source>
</evidence>
<protein>
    <recommendedName>
        <fullName evidence="6">Glycoside hydrolase family 38 N-terminal domain-containing protein</fullName>
    </recommendedName>
</protein>
<dbReference type="Pfam" id="PF01074">
    <property type="entry name" value="Glyco_hydro_38N"/>
    <property type="match status" value="1"/>
</dbReference>
<evidence type="ECO:0000259" key="2">
    <source>
        <dbReference type="Pfam" id="PF01074"/>
    </source>
</evidence>
<evidence type="ECO:0000313" key="5">
    <source>
        <dbReference type="Proteomes" id="UP000533637"/>
    </source>
</evidence>
<dbReference type="PANTHER" id="PTHR46017:SF1">
    <property type="entry name" value="ALPHA-MANNOSIDASE 2C1"/>
    <property type="match status" value="1"/>
</dbReference>
<feature type="domain" description="Glycoside hydrolase family 38 N-terminal" evidence="2">
    <location>
        <begin position="47"/>
        <end position="269"/>
    </location>
</feature>
<name>A0ABR6KGY3_9BACT</name>
<dbReference type="SUPFAM" id="SSF88713">
    <property type="entry name" value="Glycoside hydrolase/deacetylase"/>
    <property type="match status" value="1"/>
</dbReference>
<keyword evidence="5" id="KW-1185">Reference proteome</keyword>
<evidence type="ECO:0000259" key="3">
    <source>
        <dbReference type="Pfam" id="PF07748"/>
    </source>
</evidence>
<evidence type="ECO:0008006" key="6">
    <source>
        <dbReference type="Google" id="ProtNLM"/>
    </source>
</evidence>
<dbReference type="InterPro" id="IPR027291">
    <property type="entry name" value="Glyco_hydro_38_N_sf"/>
</dbReference>
<dbReference type="Proteomes" id="UP000533637">
    <property type="component" value="Unassembled WGS sequence"/>
</dbReference>
<dbReference type="SUPFAM" id="SSF74650">
    <property type="entry name" value="Galactose mutarotase-like"/>
    <property type="match status" value="1"/>
</dbReference>
<dbReference type="Gene3D" id="3.20.110.10">
    <property type="entry name" value="Glycoside hydrolase 38, N terminal domain"/>
    <property type="match status" value="1"/>
</dbReference>
<keyword evidence="1" id="KW-0732">Signal</keyword>
<sequence>MRLCKLPMALLCLFSLSVGQLCAQADNYKKHKNDEVEQTSNQEMTFYLVFKSHFDIGYSALARDVVHEYRTSMIDKAMDVMDKNADKLKDTQFAWTVPGWPLEQMLWDRQSPERRLRIERALKNGNLVTHALPFTTHTGTLEVEDLVRGLGYSSSLARRYNLPLPTDGKMTDVPGHTWVLPTILYHAGIKFFHFGSNPTNRVVQVPELFWWEGPDGSRVLTMFSEGYGGGVFPPDGWKHKAWLTFVHAGDNAGPPAAEEVEKVIAHIREKYPKAKIHIGKMSDFADAIWAENPELPVVRGDMSDSWVHGVMSNPQATQKARRIRPLIPALETLHTQGKEWGIIPYEIDEDLAFVYEKSLMYGEHTWGLADQHFIPGLVGKEWHKNYVSGLTPNYARMVESWEEHIGYIEDAEKVLRPELENELYTLAENVAQNGFRFVVYNPLPWMRGGIVNFALPTQGSIQDAYVKEVDSDRIHKLKVYGADSKRLGTFYVEDIPANGYKTFILTKEGPAEEKTTLKGNEREGFIENRWYKVAFDKSRGCIKSIWDKVNNRELVDSRAKDGFGSYVYERYDKKQSLQYLKEYIYDGYKNSHYRITGKSSYLDDRTKGVHESARRMELYVEDHKSSIQAILVPPASVGEEKHTAGLKVTLYEDMPYIDIKLSVVNKPATEEPEAGWIALPFRTVEPEYRIGRLGSVIDPAKDLIEGSQFNYIWSNSGLMIKDKEYSIGICALDAPAFQLGDLNFMHFADKYENPRSHVYFNLFNNRWNTNFTSFWHGNLTTEVRLWVNQASADDASGLVIPAWETRLPLQVGIATCPGGKLPVVNEGVKVSRKGVLVTAYGNNPDGEGKLLRLWEETGESGFCEVSLPIRKDGVAQPVNLRGVPCGQPVKIQDGTFNIQLDGFTPASYLIY</sequence>
<dbReference type="Pfam" id="PF07748">
    <property type="entry name" value="Glyco_hydro_38C"/>
    <property type="match status" value="1"/>
</dbReference>
<evidence type="ECO:0000256" key="1">
    <source>
        <dbReference type="SAM" id="SignalP"/>
    </source>
</evidence>
<dbReference type="InterPro" id="IPR011682">
    <property type="entry name" value="Glyco_hydro_38_C"/>
</dbReference>
<dbReference type="Gene3D" id="2.70.98.30">
    <property type="entry name" value="Golgi alpha-mannosidase II, domain 4"/>
    <property type="match status" value="1"/>
</dbReference>
<organism evidence="4 5">
    <name type="scientific">Parabacteroides faecis</name>
    <dbReference type="NCBI Taxonomy" id="1217282"/>
    <lineage>
        <taxon>Bacteria</taxon>
        <taxon>Pseudomonadati</taxon>
        <taxon>Bacteroidota</taxon>
        <taxon>Bacteroidia</taxon>
        <taxon>Bacteroidales</taxon>
        <taxon>Tannerellaceae</taxon>
        <taxon>Parabacteroides</taxon>
    </lineage>
</organism>
<accession>A0ABR6KGY3</accession>
<dbReference type="PANTHER" id="PTHR46017">
    <property type="entry name" value="ALPHA-MANNOSIDASE 2C1"/>
    <property type="match status" value="1"/>
</dbReference>
<gene>
    <name evidence="4" type="ORF">GGQ57_000639</name>
</gene>
<dbReference type="InterPro" id="IPR011013">
    <property type="entry name" value="Gal_mutarotase_sf_dom"/>
</dbReference>
<reference evidence="4 5" key="1">
    <citation type="submission" date="2020-08" db="EMBL/GenBank/DDBJ databases">
        <title>Genomic Encyclopedia of Type Strains, Phase IV (KMG-IV): sequencing the most valuable type-strain genomes for metagenomic binning, comparative biology and taxonomic classification.</title>
        <authorList>
            <person name="Goeker M."/>
        </authorList>
    </citation>
    <scope>NUCLEOTIDE SEQUENCE [LARGE SCALE GENOMIC DNA]</scope>
    <source>
        <strain evidence="4 5">DSM 102983</strain>
    </source>
</reference>
<dbReference type="InterPro" id="IPR000602">
    <property type="entry name" value="Glyco_hydro_38_N"/>
</dbReference>
<dbReference type="EMBL" id="JACHOC010000001">
    <property type="protein sequence ID" value="MBB4620765.1"/>
    <property type="molecule type" value="Genomic_DNA"/>
</dbReference>
<dbReference type="InterPro" id="IPR011330">
    <property type="entry name" value="Glyco_hydro/deAcase_b/a-brl"/>
</dbReference>
<feature type="domain" description="Glycosyl hydrolase family 38 C-terminal" evidence="3">
    <location>
        <begin position="526"/>
        <end position="663"/>
    </location>
</feature>
<proteinExistence type="predicted"/>
<feature type="signal peptide" evidence="1">
    <location>
        <begin position="1"/>
        <end position="23"/>
    </location>
</feature>
<dbReference type="CDD" id="cd10791">
    <property type="entry name" value="GH38N_AMII_like_1"/>
    <property type="match status" value="1"/>
</dbReference>
<dbReference type="RefSeq" id="WP_183668881.1">
    <property type="nucleotide sequence ID" value="NZ_BMPB01000004.1"/>
</dbReference>
<feature type="chain" id="PRO_5046540832" description="Glycoside hydrolase family 38 N-terminal domain-containing protein" evidence="1">
    <location>
        <begin position="24"/>
        <end position="911"/>
    </location>
</feature>